<feature type="chain" id="PRO_5047339839" evidence="1">
    <location>
        <begin position="30"/>
        <end position="364"/>
    </location>
</feature>
<name>A0ABV1G2V7_9FIRM</name>
<protein>
    <submittedName>
        <fullName evidence="2">Uncharacterized protein</fullName>
    </submittedName>
</protein>
<comment type="caution">
    <text evidence="2">The sequence shown here is derived from an EMBL/GenBank/DDBJ whole genome shotgun (WGS) entry which is preliminary data.</text>
</comment>
<evidence type="ECO:0000313" key="3">
    <source>
        <dbReference type="Proteomes" id="UP001491552"/>
    </source>
</evidence>
<evidence type="ECO:0000256" key="1">
    <source>
        <dbReference type="SAM" id="SignalP"/>
    </source>
</evidence>
<dbReference type="PROSITE" id="PS51257">
    <property type="entry name" value="PROKAR_LIPOPROTEIN"/>
    <property type="match status" value="1"/>
</dbReference>
<reference evidence="2 3" key="1">
    <citation type="submission" date="2024-03" db="EMBL/GenBank/DDBJ databases">
        <title>Human intestinal bacterial collection.</title>
        <authorList>
            <person name="Pauvert C."/>
            <person name="Hitch T.C.A."/>
            <person name="Clavel T."/>
        </authorList>
    </citation>
    <scope>NUCLEOTIDE SEQUENCE [LARGE SCALE GENOMIC DNA]</scope>
    <source>
        <strain evidence="2 3">CLA-AA-H192</strain>
    </source>
</reference>
<evidence type="ECO:0000313" key="2">
    <source>
        <dbReference type="EMBL" id="MEQ2509687.1"/>
    </source>
</evidence>
<keyword evidence="1" id="KW-0732">Signal</keyword>
<gene>
    <name evidence="2" type="ORF">WMO66_00255</name>
</gene>
<keyword evidence="3" id="KW-1185">Reference proteome</keyword>
<sequence>MKRSTILCSLLPVLLVLFLCACSASPSGASDGAETPNNIFHELPLPAVTEGQVSVLDARGSRILYVQEEKLLSKDGGYAYYETKQVGIYDVDAQKSLAVWEPETPGNYFGGALLDGDAAILALQLDYTNAYPAQFAAMYFGGSQRSLVELTGELQWLLSFSGKEALASYRTDGGAFGVYRLSADGCTDALLLQADANTEPMGGDLAVCGDRFCFSYAKNGQVTLCTVSADGTQDALTLPESAKLDSFWLTADGPLICQYVEQNGKAQRLLTRYASGETHEVTRPAADGALYQLRFANGCGFAVNGSWGLQLLQLSEDGTVSCRGVTELPGELTSVQVRILSSGDGSFFLFYPEAQRLFRAVPTS</sequence>
<dbReference type="EMBL" id="JBBMFF010000026">
    <property type="protein sequence ID" value="MEQ2509687.1"/>
    <property type="molecule type" value="Genomic_DNA"/>
</dbReference>
<accession>A0ABV1G2V7</accession>
<dbReference type="Proteomes" id="UP001491552">
    <property type="component" value="Unassembled WGS sequence"/>
</dbReference>
<dbReference type="SUPFAM" id="SSF82171">
    <property type="entry name" value="DPP6 N-terminal domain-like"/>
    <property type="match status" value="1"/>
</dbReference>
<feature type="signal peptide" evidence="1">
    <location>
        <begin position="1"/>
        <end position="29"/>
    </location>
</feature>
<dbReference type="RefSeq" id="WP_349134404.1">
    <property type="nucleotide sequence ID" value="NZ_JBBMFF010000026.1"/>
</dbReference>
<proteinExistence type="predicted"/>
<organism evidence="2 3">
    <name type="scientific">Faecousia intestinalis</name>
    <dbReference type="NCBI Taxonomy" id="3133167"/>
    <lineage>
        <taxon>Bacteria</taxon>
        <taxon>Bacillati</taxon>
        <taxon>Bacillota</taxon>
        <taxon>Clostridia</taxon>
        <taxon>Eubacteriales</taxon>
        <taxon>Oscillospiraceae</taxon>
        <taxon>Faecousia</taxon>
    </lineage>
</organism>